<keyword evidence="1" id="KW-0479">Metal-binding</keyword>
<gene>
    <name evidence="5" type="ORF">AAV99_12780</name>
</gene>
<dbReference type="PROSITE" id="PS00080">
    <property type="entry name" value="MULTICOPPER_OXIDASE2"/>
    <property type="match status" value="1"/>
</dbReference>
<dbReference type="EMBL" id="LBHU01000004">
    <property type="protein sequence ID" value="KLI63040.1"/>
    <property type="molecule type" value="Genomic_DNA"/>
</dbReference>
<keyword evidence="6" id="KW-1185">Reference proteome</keyword>
<dbReference type="InterPro" id="IPR008972">
    <property type="entry name" value="Cupredoxin"/>
</dbReference>
<evidence type="ECO:0000256" key="2">
    <source>
        <dbReference type="ARBA" id="ARBA00023002"/>
    </source>
</evidence>
<dbReference type="InterPro" id="IPR033138">
    <property type="entry name" value="Cu_oxidase_CS"/>
</dbReference>
<evidence type="ECO:0000259" key="3">
    <source>
        <dbReference type="Pfam" id="PF07731"/>
    </source>
</evidence>
<comment type="caution">
    <text evidence="5">The sequence shown here is derived from an EMBL/GenBank/DDBJ whole genome shotgun (WGS) entry which is preliminary data.</text>
</comment>
<dbReference type="Gene3D" id="2.60.40.420">
    <property type="entry name" value="Cupredoxins - blue copper proteins"/>
    <property type="match status" value="3"/>
</dbReference>
<evidence type="ECO:0000313" key="6">
    <source>
        <dbReference type="Proteomes" id="UP000053455"/>
    </source>
</evidence>
<dbReference type="STRING" id="874156.GCA_001021555_02639"/>
<dbReference type="PATRIC" id="fig|874156.12.peg.2631"/>
<dbReference type="InterPro" id="IPR045087">
    <property type="entry name" value="Cu-oxidase_fam"/>
</dbReference>
<evidence type="ECO:0000313" key="5">
    <source>
        <dbReference type="EMBL" id="KLI63040.1"/>
    </source>
</evidence>
<dbReference type="SUPFAM" id="SSF49503">
    <property type="entry name" value="Cupredoxins"/>
    <property type="match status" value="3"/>
</dbReference>
<dbReference type="PANTHER" id="PTHR11709:SF518">
    <property type="entry name" value="MULTICOPPER OXIDASE"/>
    <property type="match status" value="1"/>
</dbReference>
<dbReference type="InterPro" id="IPR002355">
    <property type="entry name" value="Cu_oxidase_Cu_BS"/>
</dbReference>
<feature type="domain" description="Plastocyanin-like" evidence="3">
    <location>
        <begin position="445"/>
        <end position="566"/>
    </location>
</feature>
<feature type="domain" description="Plastocyanin-like" evidence="4">
    <location>
        <begin position="42"/>
        <end position="150"/>
    </location>
</feature>
<reference evidence="5 6" key="1">
    <citation type="submission" date="2015-04" db="EMBL/GenBank/DDBJ databases">
        <title>The draft genome sequence of Erythrobacter marinus HWDM-33.</title>
        <authorList>
            <person name="Zhuang L."/>
            <person name="Liu Y."/>
            <person name="Shao Z."/>
        </authorList>
    </citation>
    <scope>NUCLEOTIDE SEQUENCE [LARGE SCALE GENOMIC DNA]</scope>
    <source>
        <strain evidence="5 6">HWDM-33</strain>
    </source>
</reference>
<dbReference type="InterPro" id="IPR011707">
    <property type="entry name" value="Cu-oxidase-like_N"/>
</dbReference>
<evidence type="ECO:0000259" key="4">
    <source>
        <dbReference type="Pfam" id="PF07732"/>
    </source>
</evidence>
<dbReference type="CDD" id="cd13853">
    <property type="entry name" value="CuRO_1_Tth-MCO_like"/>
    <property type="match status" value="1"/>
</dbReference>
<evidence type="ECO:0000256" key="1">
    <source>
        <dbReference type="ARBA" id="ARBA00022723"/>
    </source>
</evidence>
<keyword evidence="2" id="KW-0560">Oxidoreductase</keyword>
<dbReference type="GO" id="GO:0005507">
    <property type="term" value="F:copper ion binding"/>
    <property type="evidence" value="ECO:0007669"/>
    <property type="project" value="InterPro"/>
</dbReference>
<dbReference type="Proteomes" id="UP000053455">
    <property type="component" value="Unassembled WGS sequence"/>
</dbReference>
<accession>A0A0H0XRY2</accession>
<protein>
    <recommendedName>
        <fullName evidence="7">L-ascorbate oxidase</fullName>
    </recommendedName>
</protein>
<dbReference type="Pfam" id="PF07732">
    <property type="entry name" value="Cu-oxidase_3"/>
    <property type="match status" value="1"/>
</dbReference>
<evidence type="ECO:0008006" key="7">
    <source>
        <dbReference type="Google" id="ProtNLM"/>
    </source>
</evidence>
<name>A0A0H0XRY2_9SPHN</name>
<dbReference type="CDD" id="cd13900">
    <property type="entry name" value="CuRO_3_Tth-MCO_like"/>
    <property type="match status" value="1"/>
</dbReference>
<dbReference type="PANTHER" id="PTHR11709">
    <property type="entry name" value="MULTI-COPPER OXIDASE"/>
    <property type="match status" value="1"/>
</dbReference>
<dbReference type="AlphaFoldDB" id="A0A0H0XRY2"/>
<dbReference type="PROSITE" id="PS00079">
    <property type="entry name" value="MULTICOPPER_OXIDASE1"/>
    <property type="match status" value="1"/>
</dbReference>
<sequence length="583" mass="64567">MNAEQPSYEVSVERVQDEVYNPWTRQMDTVELRAFRGEGVDRFIAPEMRVSPGEVLRLGVQNNLPPCEPDEIQRHECFNSTNIHTHGLWVSPGGNSDNVMVSINPGQRFDYEFAIPEDHPAGTFWYHPHMHGATSAQLGSGMAGALIIEGDRIPTRTSPGDVDILFSPGSGQSFAEQVLVFSQIQYGCFDEDRRLKAPRSPDPEARPWEHPAWACDTGDVGQVESWRQFGPTNEFTSGRFLGINGEIQPTLSGIETGRFQRFRMIHAGLRRSVKMSIRRLADGAPDLRGVPAQGHRAWIAEYCIGEPVEQFHFADDGLTREAIRRVDVANMYPGARFDALAYFEQPGSYCMINDQAWRMVPDDHRVLGILEVTGEAAPVADVAGHLLETLTAAAQAKIADGEVRARVVDGLSNGLQLGAFAWHSPVLDEELTGSQNATMSIAQLEDGGAVLSFDGSPYVHGRIDRTLTLGDAEEWEITSDGGSHPFHIHVNPFQIISIRDEDGRDVTVEGSEAFDPDYAGMIGGWRDTVIVKNGHRITMRTRYRRFIGDFVMHCHFASHGDEGMMQGIRMIMPGTGAMPDMAH</sequence>
<organism evidence="5 6">
    <name type="scientific">Aurantiacibacter marinus</name>
    <dbReference type="NCBI Taxonomy" id="874156"/>
    <lineage>
        <taxon>Bacteria</taxon>
        <taxon>Pseudomonadati</taxon>
        <taxon>Pseudomonadota</taxon>
        <taxon>Alphaproteobacteria</taxon>
        <taxon>Sphingomonadales</taxon>
        <taxon>Erythrobacteraceae</taxon>
        <taxon>Aurantiacibacter</taxon>
    </lineage>
</organism>
<dbReference type="Pfam" id="PF07731">
    <property type="entry name" value="Cu-oxidase_2"/>
    <property type="match status" value="1"/>
</dbReference>
<dbReference type="GO" id="GO:0016491">
    <property type="term" value="F:oxidoreductase activity"/>
    <property type="evidence" value="ECO:0007669"/>
    <property type="project" value="UniProtKB-KW"/>
</dbReference>
<proteinExistence type="predicted"/>
<dbReference type="InterPro" id="IPR011706">
    <property type="entry name" value="Cu-oxidase_C"/>
</dbReference>